<dbReference type="Gene3D" id="3.30.200.20">
    <property type="entry name" value="Phosphorylase Kinase, domain 1"/>
    <property type="match status" value="1"/>
</dbReference>
<accession>A0A6J4M8Z1</accession>
<evidence type="ECO:0000256" key="1">
    <source>
        <dbReference type="ARBA" id="ARBA00022679"/>
    </source>
</evidence>
<dbReference type="PROSITE" id="PS50011">
    <property type="entry name" value="PROTEIN_KINASE_DOM"/>
    <property type="match status" value="1"/>
</dbReference>
<dbReference type="SUPFAM" id="SSF56112">
    <property type="entry name" value="Protein kinase-like (PK-like)"/>
    <property type="match status" value="1"/>
</dbReference>
<keyword evidence="4" id="KW-0067">ATP-binding</keyword>
<evidence type="ECO:0000256" key="3">
    <source>
        <dbReference type="ARBA" id="ARBA00022777"/>
    </source>
</evidence>
<sequence length="191" mass="20690">MPISVVAADRFSPYSSGARRAAPVSTQQLVERALGDRYQIVRLLGWGAAGIVYLARERALHRTVVLKVLRPELSGDARARERFRREARTTAQLTHPGIVPVHAFGEVEPAEGAARKQPLLYMVMAYVGGGTLADRLAAADPLPPAELRRLLIELAAALEYAHREGVVHRDVKPENVLLAVDGAGAAPRPVL</sequence>
<dbReference type="InterPro" id="IPR008271">
    <property type="entry name" value="Ser/Thr_kinase_AS"/>
</dbReference>
<dbReference type="CDD" id="cd14014">
    <property type="entry name" value="STKc_PknB_like"/>
    <property type="match status" value="1"/>
</dbReference>
<reference evidence="6" key="1">
    <citation type="submission" date="2020-02" db="EMBL/GenBank/DDBJ databases">
        <authorList>
            <person name="Meier V. D."/>
        </authorList>
    </citation>
    <scope>NUCLEOTIDE SEQUENCE</scope>
    <source>
        <strain evidence="6">AVDCRST_MAG11</strain>
    </source>
</reference>
<dbReference type="Pfam" id="PF00069">
    <property type="entry name" value="Pkinase"/>
    <property type="match status" value="1"/>
</dbReference>
<feature type="non-terminal residue" evidence="6">
    <location>
        <position position="191"/>
    </location>
</feature>
<evidence type="ECO:0000313" key="6">
    <source>
        <dbReference type="EMBL" id="CAA9353017.1"/>
    </source>
</evidence>
<dbReference type="InterPro" id="IPR011009">
    <property type="entry name" value="Kinase-like_dom_sf"/>
</dbReference>
<gene>
    <name evidence="6" type="ORF">AVDCRST_MAG11-3634</name>
</gene>
<keyword evidence="1" id="KW-0808">Transferase</keyword>
<dbReference type="SMART" id="SM00220">
    <property type="entry name" value="S_TKc"/>
    <property type="match status" value="1"/>
</dbReference>
<dbReference type="InterPro" id="IPR000719">
    <property type="entry name" value="Prot_kinase_dom"/>
</dbReference>
<organism evidence="6">
    <name type="scientific">uncultured Gemmatimonadaceae bacterium</name>
    <dbReference type="NCBI Taxonomy" id="246130"/>
    <lineage>
        <taxon>Bacteria</taxon>
        <taxon>Pseudomonadati</taxon>
        <taxon>Gemmatimonadota</taxon>
        <taxon>Gemmatimonadia</taxon>
        <taxon>Gemmatimonadales</taxon>
        <taxon>Gemmatimonadaceae</taxon>
        <taxon>environmental samples</taxon>
    </lineage>
</organism>
<dbReference type="EMBL" id="CADCTU010000779">
    <property type="protein sequence ID" value="CAA9353017.1"/>
    <property type="molecule type" value="Genomic_DNA"/>
</dbReference>
<protein>
    <recommendedName>
        <fullName evidence="5">Protein kinase domain-containing protein</fullName>
    </recommendedName>
</protein>
<dbReference type="PANTHER" id="PTHR43289:SF6">
    <property type="entry name" value="SERINE_THREONINE-PROTEIN KINASE NEKL-3"/>
    <property type="match status" value="1"/>
</dbReference>
<keyword evidence="3" id="KW-0418">Kinase</keyword>
<dbReference type="PROSITE" id="PS00108">
    <property type="entry name" value="PROTEIN_KINASE_ST"/>
    <property type="match status" value="1"/>
</dbReference>
<dbReference type="GO" id="GO:0005524">
    <property type="term" value="F:ATP binding"/>
    <property type="evidence" value="ECO:0007669"/>
    <property type="project" value="UniProtKB-KW"/>
</dbReference>
<dbReference type="AlphaFoldDB" id="A0A6J4M8Z1"/>
<evidence type="ECO:0000259" key="5">
    <source>
        <dbReference type="PROSITE" id="PS50011"/>
    </source>
</evidence>
<keyword evidence="2" id="KW-0547">Nucleotide-binding</keyword>
<name>A0A6J4M8Z1_9BACT</name>
<evidence type="ECO:0000256" key="2">
    <source>
        <dbReference type="ARBA" id="ARBA00022741"/>
    </source>
</evidence>
<feature type="domain" description="Protein kinase" evidence="5">
    <location>
        <begin position="38"/>
        <end position="191"/>
    </location>
</feature>
<dbReference type="Gene3D" id="1.10.510.10">
    <property type="entry name" value="Transferase(Phosphotransferase) domain 1"/>
    <property type="match status" value="1"/>
</dbReference>
<proteinExistence type="predicted"/>
<evidence type="ECO:0000256" key="4">
    <source>
        <dbReference type="ARBA" id="ARBA00022840"/>
    </source>
</evidence>
<dbReference type="PANTHER" id="PTHR43289">
    <property type="entry name" value="MITOGEN-ACTIVATED PROTEIN KINASE KINASE KINASE 20-RELATED"/>
    <property type="match status" value="1"/>
</dbReference>
<dbReference type="GO" id="GO:0004674">
    <property type="term" value="F:protein serine/threonine kinase activity"/>
    <property type="evidence" value="ECO:0007669"/>
    <property type="project" value="TreeGrafter"/>
</dbReference>